<sequence>MTAAPALAPARGVAPVSAPTRDRFLDGLRALAIGRVIIYHGLGFAWLAYLFPAMGVMFAIGGSLMAASLRRGGAVRAVRSRVRRLLPSVWALGAVVVPLTLWLLWSDNPTALPPVELLLWLLPVGQPAGAAQLLPATIVLWYVVTYLWLVILSPLLYALFRRWPVPTVLAPLAVLALTQLVAPGAGVDLDTTSGHALVDAAVFGACWVLGFAHRDGALRRLPVPVWLSLSGVLLAGGTAWALTHPGEGGTVDLNEIPLAQGLYSTGFVLLLMRLTPSMAWLRRFRGLDWLVSAINARAVTIYLWHNIALSASEPVADKLDVWRFGDTTGYALYVGVGAALLVIAVLALGWIEDVAARRRPRLIPSRESR</sequence>
<evidence type="ECO:0000256" key="1">
    <source>
        <dbReference type="SAM" id="Phobius"/>
    </source>
</evidence>
<dbReference type="Pfam" id="PF01757">
    <property type="entry name" value="Acyl_transf_3"/>
    <property type="match status" value="1"/>
</dbReference>
<gene>
    <name evidence="3" type="ORF">GCM10009681_28910</name>
</gene>
<feature type="transmembrane region" description="Helical" evidence="1">
    <location>
        <begin position="139"/>
        <end position="160"/>
    </location>
</feature>
<dbReference type="Proteomes" id="UP001500655">
    <property type="component" value="Unassembled WGS sequence"/>
</dbReference>
<organism evidence="3 4">
    <name type="scientific">Luedemannella helvata</name>
    <dbReference type="NCBI Taxonomy" id="349315"/>
    <lineage>
        <taxon>Bacteria</taxon>
        <taxon>Bacillati</taxon>
        <taxon>Actinomycetota</taxon>
        <taxon>Actinomycetes</taxon>
        <taxon>Micromonosporales</taxon>
        <taxon>Micromonosporaceae</taxon>
        <taxon>Luedemannella</taxon>
    </lineage>
</organism>
<keyword evidence="1" id="KW-0812">Transmembrane</keyword>
<keyword evidence="4" id="KW-1185">Reference proteome</keyword>
<dbReference type="InterPro" id="IPR002656">
    <property type="entry name" value="Acyl_transf_3_dom"/>
</dbReference>
<feature type="domain" description="Acyltransferase 3" evidence="2">
    <location>
        <begin position="23"/>
        <end position="346"/>
    </location>
</feature>
<protein>
    <submittedName>
        <fullName evidence="3">Acyltransferase</fullName>
    </submittedName>
</protein>
<accession>A0ABP4WM79</accession>
<feature type="transmembrane region" description="Helical" evidence="1">
    <location>
        <begin position="85"/>
        <end position="105"/>
    </location>
</feature>
<keyword evidence="3" id="KW-0808">Transferase</keyword>
<feature type="transmembrane region" description="Helical" evidence="1">
    <location>
        <begin position="37"/>
        <end position="64"/>
    </location>
</feature>
<dbReference type="GO" id="GO:0016746">
    <property type="term" value="F:acyltransferase activity"/>
    <property type="evidence" value="ECO:0007669"/>
    <property type="project" value="UniProtKB-KW"/>
</dbReference>
<dbReference type="EMBL" id="BAAALS010000012">
    <property type="protein sequence ID" value="GAA1755950.1"/>
    <property type="molecule type" value="Genomic_DNA"/>
</dbReference>
<feature type="transmembrane region" description="Helical" evidence="1">
    <location>
        <begin position="256"/>
        <end position="274"/>
    </location>
</feature>
<evidence type="ECO:0000313" key="4">
    <source>
        <dbReference type="Proteomes" id="UP001500655"/>
    </source>
</evidence>
<feature type="transmembrane region" description="Helical" evidence="1">
    <location>
        <begin position="286"/>
        <end position="304"/>
    </location>
</feature>
<evidence type="ECO:0000259" key="2">
    <source>
        <dbReference type="Pfam" id="PF01757"/>
    </source>
</evidence>
<feature type="transmembrane region" description="Helical" evidence="1">
    <location>
        <begin position="224"/>
        <end position="244"/>
    </location>
</feature>
<keyword evidence="3" id="KW-0012">Acyltransferase</keyword>
<keyword evidence="1" id="KW-1133">Transmembrane helix</keyword>
<feature type="transmembrane region" description="Helical" evidence="1">
    <location>
        <begin position="167"/>
        <end position="187"/>
    </location>
</feature>
<keyword evidence="1" id="KW-0472">Membrane</keyword>
<reference evidence="4" key="1">
    <citation type="journal article" date="2019" name="Int. J. Syst. Evol. Microbiol.">
        <title>The Global Catalogue of Microorganisms (GCM) 10K type strain sequencing project: providing services to taxonomists for standard genome sequencing and annotation.</title>
        <authorList>
            <consortium name="The Broad Institute Genomics Platform"/>
            <consortium name="The Broad Institute Genome Sequencing Center for Infectious Disease"/>
            <person name="Wu L."/>
            <person name="Ma J."/>
        </authorList>
    </citation>
    <scope>NUCLEOTIDE SEQUENCE [LARGE SCALE GENOMIC DNA]</scope>
    <source>
        <strain evidence="4">JCM 13249</strain>
    </source>
</reference>
<dbReference type="RefSeq" id="WP_344081557.1">
    <property type="nucleotide sequence ID" value="NZ_BAAALS010000012.1"/>
</dbReference>
<name>A0ABP4WM79_9ACTN</name>
<proteinExistence type="predicted"/>
<feature type="transmembrane region" description="Helical" evidence="1">
    <location>
        <begin position="330"/>
        <end position="351"/>
    </location>
</feature>
<feature type="transmembrane region" description="Helical" evidence="1">
    <location>
        <begin position="193"/>
        <end position="212"/>
    </location>
</feature>
<evidence type="ECO:0000313" key="3">
    <source>
        <dbReference type="EMBL" id="GAA1755950.1"/>
    </source>
</evidence>
<comment type="caution">
    <text evidence="3">The sequence shown here is derived from an EMBL/GenBank/DDBJ whole genome shotgun (WGS) entry which is preliminary data.</text>
</comment>